<comment type="caution">
    <text evidence="2">The sequence shown here is derived from an EMBL/GenBank/DDBJ whole genome shotgun (WGS) entry which is preliminary data.</text>
</comment>
<gene>
    <name evidence="2" type="ORF">CDAR_598231</name>
</gene>
<protein>
    <submittedName>
        <fullName evidence="2">Uncharacterized protein</fullName>
    </submittedName>
</protein>
<evidence type="ECO:0000256" key="1">
    <source>
        <dbReference type="SAM" id="MobiDB-lite"/>
    </source>
</evidence>
<evidence type="ECO:0000313" key="3">
    <source>
        <dbReference type="Proteomes" id="UP001054837"/>
    </source>
</evidence>
<feature type="compositionally biased region" description="Basic residues" evidence="1">
    <location>
        <begin position="1"/>
        <end position="10"/>
    </location>
</feature>
<accession>A0AAV4QMW1</accession>
<feature type="region of interest" description="Disordered" evidence="1">
    <location>
        <begin position="1"/>
        <end position="21"/>
    </location>
</feature>
<name>A0AAV4QMW1_9ARAC</name>
<organism evidence="2 3">
    <name type="scientific">Caerostris darwini</name>
    <dbReference type="NCBI Taxonomy" id="1538125"/>
    <lineage>
        <taxon>Eukaryota</taxon>
        <taxon>Metazoa</taxon>
        <taxon>Ecdysozoa</taxon>
        <taxon>Arthropoda</taxon>
        <taxon>Chelicerata</taxon>
        <taxon>Arachnida</taxon>
        <taxon>Araneae</taxon>
        <taxon>Araneomorphae</taxon>
        <taxon>Entelegynae</taxon>
        <taxon>Araneoidea</taxon>
        <taxon>Araneidae</taxon>
        <taxon>Caerostris</taxon>
    </lineage>
</organism>
<evidence type="ECO:0000313" key="2">
    <source>
        <dbReference type="EMBL" id="GIY09579.1"/>
    </source>
</evidence>
<reference evidence="2 3" key="1">
    <citation type="submission" date="2021-06" db="EMBL/GenBank/DDBJ databases">
        <title>Caerostris darwini draft genome.</title>
        <authorList>
            <person name="Kono N."/>
            <person name="Arakawa K."/>
        </authorList>
    </citation>
    <scope>NUCLEOTIDE SEQUENCE [LARGE SCALE GENOMIC DNA]</scope>
</reference>
<keyword evidence="3" id="KW-1185">Reference proteome</keyword>
<dbReference type="Proteomes" id="UP001054837">
    <property type="component" value="Unassembled WGS sequence"/>
</dbReference>
<proteinExistence type="predicted"/>
<dbReference type="EMBL" id="BPLQ01004659">
    <property type="protein sequence ID" value="GIY09579.1"/>
    <property type="molecule type" value="Genomic_DNA"/>
</dbReference>
<sequence length="99" mass="11226">MFKKYPRRPKFNLSCPRSHPRAQSPLYCVLEVPPKPKSPIYSPSGFQNFNASPTQMQELQSGQASRPASLTWKALSFKSPVLSIIQFIISQMFIQSPQV</sequence>
<dbReference type="AlphaFoldDB" id="A0AAV4QMW1"/>